<feature type="region of interest" description="Disordered" evidence="1">
    <location>
        <begin position="68"/>
        <end position="87"/>
    </location>
</feature>
<sequence>MVSESPLQEKLGIEDHAIFIQEETKGVLEDKAQQTLPKAEYAGNKTVDEHNEDEIQRETEFAVTVVDSREEKIDDHDFDTKEENNEV</sequence>
<keyword evidence="3" id="KW-1185">Reference proteome</keyword>
<proteinExistence type="predicted"/>
<comment type="caution">
    <text evidence="2">The sequence shown here is derived from an EMBL/GenBank/DDBJ whole genome shotgun (WGS) entry which is preliminary data.</text>
</comment>
<dbReference type="EMBL" id="JAYKXN010000008">
    <property type="protein sequence ID" value="KAK7265799.1"/>
    <property type="molecule type" value="Genomic_DNA"/>
</dbReference>
<evidence type="ECO:0000313" key="3">
    <source>
        <dbReference type="Proteomes" id="UP001359559"/>
    </source>
</evidence>
<evidence type="ECO:0000313" key="2">
    <source>
        <dbReference type="EMBL" id="KAK7265799.1"/>
    </source>
</evidence>
<gene>
    <name evidence="2" type="ORF">RJT34_33422</name>
</gene>
<reference evidence="2 3" key="1">
    <citation type="submission" date="2024-01" db="EMBL/GenBank/DDBJ databases">
        <title>The genomes of 5 underutilized Papilionoideae crops provide insights into root nodulation and disease resistance.</title>
        <authorList>
            <person name="Yuan L."/>
        </authorList>
    </citation>
    <scope>NUCLEOTIDE SEQUENCE [LARGE SCALE GENOMIC DNA]</scope>
    <source>
        <strain evidence="2">LY-2023</strain>
        <tissue evidence="2">Leaf</tissue>
    </source>
</reference>
<dbReference type="Proteomes" id="UP001359559">
    <property type="component" value="Unassembled WGS sequence"/>
</dbReference>
<evidence type="ECO:0000256" key="1">
    <source>
        <dbReference type="SAM" id="MobiDB-lite"/>
    </source>
</evidence>
<name>A0AAN9EXT7_CLITE</name>
<organism evidence="2 3">
    <name type="scientific">Clitoria ternatea</name>
    <name type="common">Butterfly pea</name>
    <dbReference type="NCBI Taxonomy" id="43366"/>
    <lineage>
        <taxon>Eukaryota</taxon>
        <taxon>Viridiplantae</taxon>
        <taxon>Streptophyta</taxon>
        <taxon>Embryophyta</taxon>
        <taxon>Tracheophyta</taxon>
        <taxon>Spermatophyta</taxon>
        <taxon>Magnoliopsida</taxon>
        <taxon>eudicotyledons</taxon>
        <taxon>Gunneridae</taxon>
        <taxon>Pentapetalae</taxon>
        <taxon>rosids</taxon>
        <taxon>fabids</taxon>
        <taxon>Fabales</taxon>
        <taxon>Fabaceae</taxon>
        <taxon>Papilionoideae</taxon>
        <taxon>50 kb inversion clade</taxon>
        <taxon>NPAAA clade</taxon>
        <taxon>indigoferoid/millettioid clade</taxon>
        <taxon>Phaseoleae</taxon>
        <taxon>Clitoria</taxon>
    </lineage>
</organism>
<dbReference type="AlphaFoldDB" id="A0AAN9EXT7"/>
<protein>
    <submittedName>
        <fullName evidence="2">Uncharacterized protein</fullName>
    </submittedName>
</protein>
<accession>A0AAN9EXT7</accession>